<dbReference type="SUPFAM" id="SSF56672">
    <property type="entry name" value="DNA/RNA polymerases"/>
    <property type="match status" value="1"/>
</dbReference>
<dbReference type="InterPro" id="IPR050951">
    <property type="entry name" value="Retrovirus_Pol_polyprotein"/>
</dbReference>
<dbReference type="InterPro" id="IPR043128">
    <property type="entry name" value="Rev_trsase/Diguanyl_cyclase"/>
</dbReference>
<name>A0A9P6H0W5_9MICR</name>
<dbReference type="Gene3D" id="3.10.10.10">
    <property type="entry name" value="HIV Type 1 Reverse Transcriptase, subunit A, domain 1"/>
    <property type="match status" value="1"/>
</dbReference>
<evidence type="ECO:0000313" key="1">
    <source>
        <dbReference type="EMBL" id="KAF9762990.1"/>
    </source>
</evidence>
<dbReference type="PANTHER" id="PTHR37984:SF5">
    <property type="entry name" value="PROTEIN NYNRIN-LIKE"/>
    <property type="match status" value="1"/>
</dbReference>
<dbReference type="Proteomes" id="UP000740883">
    <property type="component" value="Unassembled WGS sequence"/>
</dbReference>
<proteinExistence type="predicted"/>
<reference evidence="1 2" key="1">
    <citation type="journal article" date="2020" name="Genome Biol. Evol.">
        <title>Comparative genomics of strictly vertically transmitted, feminizing microsporidia endosymbionts of amphipod crustaceans.</title>
        <authorList>
            <person name="Cormier A."/>
            <person name="Chebbi M.A."/>
            <person name="Giraud I."/>
            <person name="Wattier R."/>
            <person name="Teixeira M."/>
            <person name="Gilbert C."/>
            <person name="Rigaud T."/>
            <person name="Cordaux R."/>
        </authorList>
    </citation>
    <scope>NUCLEOTIDE SEQUENCE [LARGE SCALE GENOMIC DNA]</scope>
    <source>
        <strain evidence="1 2">Ou3-Ou53</strain>
    </source>
</reference>
<dbReference type="InterPro" id="IPR043502">
    <property type="entry name" value="DNA/RNA_pol_sf"/>
</dbReference>
<dbReference type="Gene3D" id="3.30.70.270">
    <property type="match status" value="1"/>
</dbReference>
<sequence>MIPVELFIDKKIEDHNFTPQYYSIPLKYEKESKEELKRLLKNDIIEETRIPYASPSFFIEQKNKELRHVVDYRKENEFIKDEISMIPKIFENLYKLERKKIFSKIDLNQIVWTIKVEET</sequence>
<protein>
    <submittedName>
        <fullName evidence="1">Transposon Tf2-6 polyprotein</fullName>
    </submittedName>
</protein>
<organism evidence="1 2">
    <name type="scientific">Nosema granulosis</name>
    <dbReference type="NCBI Taxonomy" id="83296"/>
    <lineage>
        <taxon>Eukaryota</taxon>
        <taxon>Fungi</taxon>
        <taxon>Fungi incertae sedis</taxon>
        <taxon>Microsporidia</taxon>
        <taxon>Nosematidae</taxon>
        <taxon>Nosema</taxon>
    </lineage>
</organism>
<dbReference type="PANTHER" id="PTHR37984">
    <property type="entry name" value="PROTEIN CBG26694"/>
    <property type="match status" value="1"/>
</dbReference>
<evidence type="ECO:0000313" key="2">
    <source>
        <dbReference type="Proteomes" id="UP000740883"/>
    </source>
</evidence>
<dbReference type="EMBL" id="SBJO01000114">
    <property type="protein sequence ID" value="KAF9762990.1"/>
    <property type="molecule type" value="Genomic_DNA"/>
</dbReference>
<keyword evidence="2" id="KW-1185">Reference proteome</keyword>
<accession>A0A9P6H0W5</accession>
<comment type="caution">
    <text evidence="1">The sequence shown here is derived from an EMBL/GenBank/DDBJ whole genome shotgun (WGS) entry which is preliminary data.</text>
</comment>
<gene>
    <name evidence="1" type="primary">Tf2-6_1</name>
    <name evidence="1" type="ORF">NGRA_1606</name>
</gene>
<dbReference type="AlphaFoldDB" id="A0A9P6H0W5"/>